<comment type="caution">
    <text evidence="1">The sequence shown here is derived from an EMBL/GenBank/DDBJ whole genome shotgun (WGS) entry which is preliminary data.</text>
</comment>
<accession>A0A4Z1KTF7</accession>
<dbReference type="EMBL" id="PQXO01000223">
    <property type="protein sequence ID" value="TGO87479.1"/>
    <property type="molecule type" value="Genomic_DNA"/>
</dbReference>
<dbReference type="AlphaFoldDB" id="A0A4Z1KTF7"/>
<sequence length="71" mass="7751">MVLGNNRVVEGAGLFSFPNIQIRWPDGTSVDPPPVNYIDTRISGFATLINLCFALQSNSRSVVSIPNLGFR</sequence>
<evidence type="ECO:0000313" key="2">
    <source>
        <dbReference type="Proteomes" id="UP000297280"/>
    </source>
</evidence>
<reference evidence="1 2" key="1">
    <citation type="submission" date="2017-12" db="EMBL/GenBank/DDBJ databases">
        <title>Comparative genomics of Botrytis spp.</title>
        <authorList>
            <person name="Valero-Jimenez C.A."/>
            <person name="Tapia P."/>
            <person name="Veloso J."/>
            <person name="Silva-Moreno E."/>
            <person name="Staats M."/>
            <person name="Valdes J.H."/>
            <person name="Van Kan J.A.L."/>
        </authorList>
    </citation>
    <scope>NUCLEOTIDE SEQUENCE [LARGE SCALE GENOMIC DNA]</scope>
    <source>
        <strain evidence="1 2">MUCL3349</strain>
    </source>
</reference>
<protein>
    <submittedName>
        <fullName evidence="1">Uncharacterized protein</fullName>
    </submittedName>
</protein>
<dbReference type="Proteomes" id="UP000297280">
    <property type="component" value="Unassembled WGS sequence"/>
</dbReference>
<proteinExistence type="predicted"/>
<evidence type="ECO:0000313" key="1">
    <source>
        <dbReference type="EMBL" id="TGO87479.1"/>
    </source>
</evidence>
<organism evidence="1 2">
    <name type="scientific">Botrytis porri</name>
    <dbReference type="NCBI Taxonomy" id="87229"/>
    <lineage>
        <taxon>Eukaryota</taxon>
        <taxon>Fungi</taxon>
        <taxon>Dikarya</taxon>
        <taxon>Ascomycota</taxon>
        <taxon>Pezizomycotina</taxon>
        <taxon>Leotiomycetes</taxon>
        <taxon>Helotiales</taxon>
        <taxon>Sclerotiniaceae</taxon>
        <taxon>Botrytis</taxon>
    </lineage>
</organism>
<keyword evidence="2" id="KW-1185">Reference proteome</keyword>
<gene>
    <name evidence="1" type="ORF">BPOR_0223g00060</name>
</gene>
<name>A0A4Z1KTF7_9HELO</name>